<evidence type="ECO:0000256" key="1">
    <source>
        <dbReference type="ARBA" id="ARBA00000439"/>
    </source>
</evidence>
<dbReference type="SUPFAM" id="SSF51445">
    <property type="entry name" value="(Trans)glycosidases"/>
    <property type="match status" value="1"/>
</dbReference>
<dbReference type="AlphaFoldDB" id="A0A2N9EXD4"/>
<dbReference type="Gene3D" id="3.20.20.80">
    <property type="entry name" value="Glycosidases"/>
    <property type="match status" value="1"/>
</dbReference>
<keyword evidence="6" id="KW-0119">Carbohydrate metabolism</keyword>
<dbReference type="EMBL" id="OIVN01000392">
    <property type="protein sequence ID" value="SPC79512.1"/>
    <property type="molecule type" value="Genomic_DNA"/>
</dbReference>
<evidence type="ECO:0000256" key="6">
    <source>
        <dbReference type="ARBA" id="ARBA00023277"/>
    </source>
</evidence>
<dbReference type="GO" id="GO:0005975">
    <property type="term" value="P:carbohydrate metabolic process"/>
    <property type="evidence" value="ECO:0007669"/>
    <property type="project" value="InterPro"/>
</dbReference>
<dbReference type="InterPro" id="IPR003385">
    <property type="entry name" value="Glyco_hydro_77"/>
</dbReference>
<accession>A0A2N9EXD4</accession>
<proteinExistence type="inferred from homology"/>
<sequence length="133" mass="14514">MAISSFLSLMLAPPSPKLYSYSSLSSTCFKPKPTTSSSFPCQFQNGNVSTLFASTVGVGEDLPVDYGEWFPKPDPENRRRAGVLLHPTSFRGPHGIGDLGDEAFRFIDWLHEAGCSVWQVCFLNAPVLVSKGN</sequence>
<reference evidence="9" key="1">
    <citation type="submission" date="2018-02" db="EMBL/GenBank/DDBJ databases">
        <authorList>
            <person name="Cohen D.B."/>
            <person name="Kent A.D."/>
        </authorList>
    </citation>
    <scope>NUCLEOTIDE SEQUENCE</scope>
</reference>
<evidence type="ECO:0000256" key="7">
    <source>
        <dbReference type="ARBA" id="ARBA00031423"/>
    </source>
</evidence>
<dbReference type="PANTHER" id="PTHR32438">
    <property type="entry name" value="4-ALPHA-GLUCANOTRANSFERASE DPE1, CHLOROPLASTIC/AMYLOPLASTIC"/>
    <property type="match status" value="1"/>
</dbReference>
<evidence type="ECO:0000313" key="9">
    <source>
        <dbReference type="EMBL" id="SPC79512.1"/>
    </source>
</evidence>
<dbReference type="PANTHER" id="PTHR32438:SF5">
    <property type="entry name" value="4-ALPHA-GLUCANOTRANSFERASE DPE1, CHLOROPLASTIC_AMYLOPLASTIC"/>
    <property type="match status" value="1"/>
</dbReference>
<evidence type="ECO:0000256" key="8">
    <source>
        <dbReference type="ARBA" id="ARBA00031501"/>
    </source>
</evidence>
<evidence type="ECO:0000256" key="2">
    <source>
        <dbReference type="ARBA" id="ARBA00005684"/>
    </source>
</evidence>
<keyword evidence="5" id="KW-0808">Transferase</keyword>
<comment type="similarity">
    <text evidence="2">Belongs to the disproportionating enzyme family.</text>
</comment>
<dbReference type="EC" id="2.4.1.25" evidence="3"/>
<keyword evidence="4" id="KW-0328">Glycosyltransferase</keyword>
<protein>
    <recommendedName>
        <fullName evidence="3">4-alpha-glucanotransferase</fullName>
        <ecNumber evidence="3">2.4.1.25</ecNumber>
    </recommendedName>
    <alternativeName>
        <fullName evidence="7">Amylomaltase</fullName>
    </alternativeName>
    <alternativeName>
        <fullName evidence="8">Disproportionating enzyme</fullName>
    </alternativeName>
</protein>
<gene>
    <name evidence="9" type="ORF">FSB_LOCUS7394</name>
</gene>
<evidence type="ECO:0000256" key="4">
    <source>
        <dbReference type="ARBA" id="ARBA00022676"/>
    </source>
</evidence>
<name>A0A2N9EXD4_FAGSY</name>
<organism evidence="9">
    <name type="scientific">Fagus sylvatica</name>
    <name type="common">Beechnut</name>
    <dbReference type="NCBI Taxonomy" id="28930"/>
    <lineage>
        <taxon>Eukaryota</taxon>
        <taxon>Viridiplantae</taxon>
        <taxon>Streptophyta</taxon>
        <taxon>Embryophyta</taxon>
        <taxon>Tracheophyta</taxon>
        <taxon>Spermatophyta</taxon>
        <taxon>Magnoliopsida</taxon>
        <taxon>eudicotyledons</taxon>
        <taxon>Gunneridae</taxon>
        <taxon>Pentapetalae</taxon>
        <taxon>rosids</taxon>
        <taxon>fabids</taxon>
        <taxon>Fagales</taxon>
        <taxon>Fagaceae</taxon>
        <taxon>Fagus</taxon>
    </lineage>
</organism>
<evidence type="ECO:0000256" key="3">
    <source>
        <dbReference type="ARBA" id="ARBA00012560"/>
    </source>
</evidence>
<dbReference type="Pfam" id="PF02446">
    <property type="entry name" value="Glyco_hydro_77"/>
    <property type="match status" value="1"/>
</dbReference>
<dbReference type="InterPro" id="IPR017853">
    <property type="entry name" value="GH"/>
</dbReference>
<comment type="catalytic activity">
    <reaction evidence="1">
        <text>Transfers a segment of a (1-&gt;4)-alpha-D-glucan to a new position in an acceptor, which may be glucose or a (1-&gt;4)-alpha-D-glucan.</text>
        <dbReference type="EC" id="2.4.1.25"/>
    </reaction>
</comment>
<dbReference type="GO" id="GO:0004134">
    <property type="term" value="F:4-alpha-glucanotransferase activity"/>
    <property type="evidence" value="ECO:0007669"/>
    <property type="project" value="UniProtKB-EC"/>
</dbReference>
<evidence type="ECO:0000256" key="5">
    <source>
        <dbReference type="ARBA" id="ARBA00022679"/>
    </source>
</evidence>